<feature type="region of interest" description="Disordered" evidence="1">
    <location>
        <begin position="1"/>
        <end position="31"/>
    </location>
</feature>
<reference evidence="2 3" key="1">
    <citation type="submission" date="2023-09" db="EMBL/GenBank/DDBJ databases">
        <authorList>
            <person name="Wang M."/>
        </authorList>
    </citation>
    <scope>NUCLEOTIDE SEQUENCE [LARGE SCALE GENOMIC DNA]</scope>
    <source>
        <strain evidence="2">GT-2023</strain>
        <tissue evidence="2">Liver</tissue>
    </source>
</reference>
<evidence type="ECO:0000256" key="1">
    <source>
        <dbReference type="SAM" id="MobiDB-lite"/>
    </source>
</evidence>
<name>A0ABR3L4F1_9TELE</name>
<evidence type="ECO:0000313" key="2">
    <source>
        <dbReference type="EMBL" id="KAL1247702.1"/>
    </source>
</evidence>
<dbReference type="Proteomes" id="UP001558613">
    <property type="component" value="Unassembled WGS sequence"/>
</dbReference>
<organism evidence="2 3">
    <name type="scientific">Cirrhinus molitorella</name>
    <name type="common">mud carp</name>
    <dbReference type="NCBI Taxonomy" id="172907"/>
    <lineage>
        <taxon>Eukaryota</taxon>
        <taxon>Metazoa</taxon>
        <taxon>Chordata</taxon>
        <taxon>Craniata</taxon>
        <taxon>Vertebrata</taxon>
        <taxon>Euteleostomi</taxon>
        <taxon>Actinopterygii</taxon>
        <taxon>Neopterygii</taxon>
        <taxon>Teleostei</taxon>
        <taxon>Ostariophysi</taxon>
        <taxon>Cypriniformes</taxon>
        <taxon>Cyprinidae</taxon>
        <taxon>Labeoninae</taxon>
        <taxon>Labeonini</taxon>
        <taxon>Cirrhinus</taxon>
    </lineage>
</organism>
<keyword evidence="3" id="KW-1185">Reference proteome</keyword>
<dbReference type="EMBL" id="JAYMGO010000025">
    <property type="protein sequence ID" value="KAL1247702.1"/>
    <property type="molecule type" value="Genomic_DNA"/>
</dbReference>
<evidence type="ECO:0000313" key="3">
    <source>
        <dbReference type="Proteomes" id="UP001558613"/>
    </source>
</evidence>
<protein>
    <submittedName>
        <fullName evidence="2">Uncharacterized protein</fullName>
    </submittedName>
</protein>
<gene>
    <name evidence="2" type="ORF">QQF64_023078</name>
</gene>
<proteinExistence type="predicted"/>
<accession>A0ABR3L4F1</accession>
<comment type="caution">
    <text evidence="2">The sequence shown here is derived from an EMBL/GenBank/DDBJ whole genome shotgun (WGS) entry which is preliminary data.</text>
</comment>
<sequence>MVKIRTPAGAERQGHLCCSQAGPDQADRRHGEGAAVIQAQSLRNASRDSPAIPEAAAHLSGMRRSELLTTSSNWTIFSYLSGSQLHRLQRASVRTEKA</sequence>